<evidence type="ECO:0000313" key="4">
    <source>
        <dbReference type="Proteomes" id="UP000232688"/>
    </source>
</evidence>
<organism evidence="3 4">
    <name type="scientific">Rhizophagus irregularis</name>
    <dbReference type="NCBI Taxonomy" id="588596"/>
    <lineage>
        <taxon>Eukaryota</taxon>
        <taxon>Fungi</taxon>
        <taxon>Fungi incertae sedis</taxon>
        <taxon>Mucoromycota</taxon>
        <taxon>Glomeromycotina</taxon>
        <taxon>Glomeromycetes</taxon>
        <taxon>Glomerales</taxon>
        <taxon>Glomeraceae</taxon>
        <taxon>Rhizophagus</taxon>
    </lineage>
</organism>
<reference evidence="3 4" key="1">
    <citation type="submission" date="2017-10" db="EMBL/GenBank/DDBJ databases">
        <title>Extensive intraspecific genome diversity in a model arbuscular mycorrhizal fungus.</title>
        <authorList>
            <person name="Chen E.C.H."/>
            <person name="Morin E."/>
            <person name="Baudet D."/>
            <person name="Noel J."/>
            <person name="Ndikumana S."/>
            <person name="Charron P."/>
            <person name="St-Onge C."/>
            <person name="Giorgi J."/>
            <person name="Grigoriev I.V."/>
            <person name="Roux C."/>
            <person name="Martin F.M."/>
            <person name="Corradi N."/>
        </authorList>
    </citation>
    <scope>NUCLEOTIDE SEQUENCE [LARGE SCALE GENOMIC DNA]</scope>
    <source>
        <strain evidence="3 4">A1</strain>
    </source>
</reference>
<name>A0A2I1F0W1_9GLOM</name>
<dbReference type="Proteomes" id="UP000232688">
    <property type="component" value="Unassembled WGS sequence"/>
</dbReference>
<sequence>MFSFMESGFPDNNSGKLSSGSKGAVCVVAGVVSAVAMMVAIAVAVIVTVVIVVAIVVAVVVVVAAAVAVAVVLARALCDPVSLFKIDEILLLFLINQDLIKRNHRT</sequence>
<keyword evidence="2" id="KW-1133">Transmembrane helix</keyword>
<dbReference type="EMBL" id="LLXH01000089">
    <property type="protein sequence ID" value="PKC73357.1"/>
    <property type="molecule type" value="Genomic_DNA"/>
</dbReference>
<feature type="region of interest" description="Disordered" evidence="1">
    <location>
        <begin position="1"/>
        <end position="21"/>
    </location>
</feature>
<dbReference type="OrthoDB" id="10540404at2759"/>
<evidence type="ECO:0000256" key="1">
    <source>
        <dbReference type="SAM" id="MobiDB-lite"/>
    </source>
</evidence>
<keyword evidence="2" id="KW-0812">Transmembrane</keyword>
<keyword evidence="2" id="KW-0472">Membrane</keyword>
<dbReference type="VEuPathDB" id="FungiDB:RhiirA1_530479"/>
<comment type="caution">
    <text evidence="3">The sequence shown here is derived from an EMBL/GenBank/DDBJ whole genome shotgun (WGS) entry which is preliminary data.</text>
</comment>
<proteinExistence type="predicted"/>
<evidence type="ECO:0000256" key="2">
    <source>
        <dbReference type="SAM" id="Phobius"/>
    </source>
</evidence>
<reference evidence="3 4" key="2">
    <citation type="submission" date="2017-10" db="EMBL/GenBank/DDBJ databases">
        <title>Genome analyses suggest a sexual origin of heterokaryosis in a supposedly ancient asexual fungus.</title>
        <authorList>
            <person name="Corradi N."/>
            <person name="Sedzielewska K."/>
            <person name="Noel J."/>
            <person name="Charron P."/>
            <person name="Farinelli L."/>
            <person name="Marton T."/>
            <person name="Kruger M."/>
            <person name="Pelin A."/>
            <person name="Brachmann A."/>
            <person name="Corradi N."/>
        </authorList>
    </citation>
    <scope>NUCLEOTIDE SEQUENCE [LARGE SCALE GENOMIC DNA]</scope>
    <source>
        <strain evidence="3 4">A1</strain>
    </source>
</reference>
<feature type="transmembrane region" description="Helical" evidence="2">
    <location>
        <begin position="51"/>
        <end position="74"/>
    </location>
</feature>
<dbReference type="AlphaFoldDB" id="A0A2I1F0W1"/>
<gene>
    <name evidence="3" type="ORF">RhiirA1_530479</name>
</gene>
<evidence type="ECO:0000313" key="3">
    <source>
        <dbReference type="EMBL" id="PKC73357.1"/>
    </source>
</evidence>
<accession>A0A2I1F0W1</accession>
<protein>
    <submittedName>
        <fullName evidence="3">Uncharacterized protein</fullName>
    </submittedName>
</protein>
<feature type="transmembrane region" description="Helical" evidence="2">
    <location>
        <begin position="24"/>
        <end position="45"/>
    </location>
</feature>